<dbReference type="Gene3D" id="3.40.50.150">
    <property type="entry name" value="Vaccinia Virus protein VP39"/>
    <property type="match status" value="1"/>
</dbReference>
<proteinExistence type="predicted"/>
<dbReference type="PANTHER" id="PTHR38768">
    <property type="entry name" value="UPF0502 PROTEIN YCEH"/>
    <property type="match status" value="1"/>
</dbReference>
<dbReference type="InterPro" id="IPR007432">
    <property type="entry name" value="DUF480"/>
</dbReference>
<comment type="caution">
    <text evidence="2">The sequence shown here is derived from an EMBL/GenBank/DDBJ whole genome shotgun (WGS) entry which is preliminary data.</text>
</comment>
<dbReference type="Proteomes" id="UP000527616">
    <property type="component" value="Unassembled WGS sequence"/>
</dbReference>
<dbReference type="AlphaFoldDB" id="A0A7Z0D9E0"/>
<reference evidence="2 3" key="1">
    <citation type="submission" date="2020-07" db="EMBL/GenBank/DDBJ databases">
        <title>Sequencing the genomes of 1000 actinobacteria strains.</title>
        <authorList>
            <person name="Klenk H.-P."/>
        </authorList>
    </citation>
    <scope>NUCLEOTIDE SEQUENCE [LARGE SCALE GENOMIC DNA]</scope>
    <source>
        <strain evidence="2 3">DSM 103164</strain>
    </source>
</reference>
<dbReference type="SUPFAM" id="SSF46785">
    <property type="entry name" value="Winged helix' DNA-binding domain"/>
    <property type="match status" value="2"/>
</dbReference>
<dbReference type="InterPro" id="IPR041698">
    <property type="entry name" value="Methyltransf_25"/>
</dbReference>
<accession>A0A7Z0D9E0</accession>
<dbReference type="CDD" id="cd02440">
    <property type="entry name" value="AdoMet_MTases"/>
    <property type="match status" value="1"/>
</dbReference>
<dbReference type="EMBL" id="JACBZS010000001">
    <property type="protein sequence ID" value="NYI71232.1"/>
    <property type="molecule type" value="Genomic_DNA"/>
</dbReference>
<dbReference type="SUPFAM" id="SSF53335">
    <property type="entry name" value="S-adenosyl-L-methionine-dependent methyltransferases"/>
    <property type="match status" value="1"/>
</dbReference>
<gene>
    <name evidence="2" type="ORF">GGQ54_001792</name>
</gene>
<dbReference type="Gene3D" id="1.10.10.10">
    <property type="entry name" value="Winged helix-like DNA-binding domain superfamily/Winged helix DNA-binding domain"/>
    <property type="match status" value="2"/>
</dbReference>
<keyword evidence="3" id="KW-1185">Reference proteome</keyword>
<name>A0A7Z0D9E0_9ACTN</name>
<dbReference type="RefSeq" id="WP_343045910.1">
    <property type="nucleotide sequence ID" value="NZ_JACBZS010000001.1"/>
</dbReference>
<feature type="domain" description="Methyltransferase" evidence="1">
    <location>
        <begin position="243"/>
        <end position="335"/>
    </location>
</feature>
<dbReference type="InterPro" id="IPR036388">
    <property type="entry name" value="WH-like_DNA-bd_sf"/>
</dbReference>
<protein>
    <recommendedName>
        <fullName evidence="1">Methyltransferase domain-containing protein</fullName>
    </recommendedName>
</protein>
<dbReference type="InterPro" id="IPR036390">
    <property type="entry name" value="WH_DNA-bd_sf"/>
</dbReference>
<sequence length="410" mass="44163">MTELPQLDAAEQRILGSLLEKELTVPGSYPLTLNAVRTAANQTSSREPVTDYDERTVNETLKRLRDADLVTTTWAGAGQRAVKFAQTIAHRAGWTPAQRALLTVLLLRGPQPAGALKTRTERLYAFDDRAAVETELAAMAAAEQPLVRQLPRQAGQHDPRWIHLLGPVEHADGAAPAEPAADLDSVLAAGGPARDDRVRAAYGTVARSYADNFDDELADGEQSLPFERWLLDRIAALAGDAPIADAGCGPGHVTAYLNRRGAHATGIDLTEEMVEQARERHPEGDYAVGDLRQLLRPTGADGWGAVLAWYSLIHLAGSELAPAIAALARPLRPGGWLLIALHAGAEVIGLDRWFGHAIDLDFVLHPPDSVRAAAEAAGLTDIEWYLRGPQAGETTTRYYLLGRRAPEPGA</sequence>
<organism evidence="2 3">
    <name type="scientific">Naumannella cuiyingiana</name>
    <dbReference type="NCBI Taxonomy" id="1347891"/>
    <lineage>
        <taxon>Bacteria</taxon>
        <taxon>Bacillati</taxon>
        <taxon>Actinomycetota</taxon>
        <taxon>Actinomycetes</taxon>
        <taxon>Propionibacteriales</taxon>
        <taxon>Propionibacteriaceae</taxon>
        <taxon>Naumannella</taxon>
    </lineage>
</organism>
<evidence type="ECO:0000259" key="1">
    <source>
        <dbReference type="Pfam" id="PF13649"/>
    </source>
</evidence>
<dbReference type="InterPro" id="IPR029063">
    <property type="entry name" value="SAM-dependent_MTases_sf"/>
</dbReference>
<dbReference type="PANTHER" id="PTHR38768:SF1">
    <property type="entry name" value="UPF0502 PROTEIN YCEH"/>
    <property type="match status" value="1"/>
</dbReference>
<dbReference type="Pfam" id="PF04337">
    <property type="entry name" value="DUF480"/>
    <property type="match status" value="1"/>
</dbReference>
<evidence type="ECO:0000313" key="2">
    <source>
        <dbReference type="EMBL" id="NYI71232.1"/>
    </source>
</evidence>
<evidence type="ECO:0000313" key="3">
    <source>
        <dbReference type="Proteomes" id="UP000527616"/>
    </source>
</evidence>
<dbReference type="Pfam" id="PF13649">
    <property type="entry name" value="Methyltransf_25"/>
    <property type="match status" value="1"/>
</dbReference>